<comment type="similarity">
    <text evidence="1">Belongs to the RutC family.</text>
</comment>
<dbReference type="Pfam" id="PF01042">
    <property type="entry name" value="Ribonuc_L-PSP"/>
    <property type="match status" value="1"/>
</dbReference>
<dbReference type="PANTHER" id="PTHR11803">
    <property type="entry name" value="2-IMINOBUTANOATE/2-IMINOPROPANOATE DEAMINASE RIDA"/>
    <property type="match status" value="1"/>
</dbReference>
<dbReference type="SUPFAM" id="SSF55298">
    <property type="entry name" value="YjgF-like"/>
    <property type="match status" value="1"/>
</dbReference>
<dbReference type="RefSeq" id="WP_167171347.1">
    <property type="nucleotide sequence ID" value="NZ_BAAAOO010000006.1"/>
</dbReference>
<accession>A0ABX0SPA7</accession>
<evidence type="ECO:0000313" key="3">
    <source>
        <dbReference type="Proteomes" id="UP000749311"/>
    </source>
</evidence>
<proteinExistence type="inferred from homology"/>
<dbReference type="Proteomes" id="UP000749311">
    <property type="component" value="Unassembled WGS sequence"/>
</dbReference>
<gene>
    <name evidence="2" type="ORF">FB473_003294</name>
</gene>
<dbReference type="EMBL" id="JAAMOZ010000004">
    <property type="protein sequence ID" value="NIH58597.1"/>
    <property type="molecule type" value="Genomic_DNA"/>
</dbReference>
<sequence length="148" mass="14916">MSLLRINPETLHRSPHYSQATLVAPGASLVFIGGQNAVDASGGLVGPGDVVAQTQQVMTNVTACLDAAGVSSADLVSLDIKVVDGVDLAAAQQAAAPYLDPESPPLITVSVVTRLALDGALVEAGAVAAVPNMGDAVWLGRYVAGEEV</sequence>
<reference evidence="2 3" key="1">
    <citation type="submission" date="2020-02" db="EMBL/GenBank/DDBJ databases">
        <title>Sequencing the genomes of 1000 actinobacteria strains.</title>
        <authorList>
            <person name="Klenk H.-P."/>
        </authorList>
    </citation>
    <scope>NUCLEOTIDE SEQUENCE [LARGE SCALE GENOMIC DNA]</scope>
    <source>
        <strain evidence="2 3">DSM 19609</strain>
    </source>
</reference>
<name>A0ABX0SPA7_9ACTN</name>
<dbReference type="CDD" id="cd00448">
    <property type="entry name" value="YjgF_YER057c_UK114_family"/>
    <property type="match status" value="1"/>
</dbReference>
<protein>
    <submittedName>
        <fullName evidence="2">Enamine deaminase RidA (YjgF/YER057c/UK114 family)</fullName>
    </submittedName>
</protein>
<dbReference type="InterPro" id="IPR006175">
    <property type="entry name" value="YjgF/YER057c/UK114"/>
</dbReference>
<comment type="caution">
    <text evidence="2">The sequence shown here is derived from an EMBL/GenBank/DDBJ whole genome shotgun (WGS) entry which is preliminary data.</text>
</comment>
<keyword evidence="3" id="KW-1185">Reference proteome</keyword>
<dbReference type="PANTHER" id="PTHR11803:SF58">
    <property type="entry name" value="PROTEIN HMF1-RELATED"/>
    <property type="match status" value="1"/>
</dbReference>
<evidence type="ECO:0000313" key="2">
    <source>
        <dbReference type="EMBL" id="NIH58597.1"/>
    </source>
</evidence>
<dbReference type="Gene3D" id="3.30.1330.40">
    <property type="entry name" value="RutC-like"/>
    <property type="match status" value="1"/>
</dbReference>
<dbReference type="InterPro" id="IPR035959">
    <property type="entry name" value="RutC-like_sf"/>
</dbReference>
<organism evidence="2 3">
    <name type="scientific">Brooklawnia cerclae</name>
    <dbReference type="NCBI Taxonomy" id="349934"/>
    <lineage>
        <taxon>Bacteria</taxon>
        <taxon>Bacillati</taxon>
        <taxon>Actinomycetota</taxon>
        <taxon>Actinomycetes</taxon>
        <taxon>Propionibacteriales</taxon>
        <taxon>Propionibacteriaceae</taxon>
        <taxon>Brooklawnia</taxon>
    </lineage>
</organism>
<evidence type="ECO:0000256" key="1">
    <source>
        <dbReference type="ARBA" id="ARBA00010552"/>
    </source>
</evidence>